<sequence length="305" mass="34583">SLRFRKRVAAAVQEAQDALLLPIQERIKVYGYDFYAKAQNSEKIRKGRRRCNNAILPDRTLDSTLCSVDTQRKICSNSAFTQTEVPVKPVSSKNLPRLTSKKPRGRPRKPNSSSVQCLVHSLPTYGTTSNSTVSSSLEPVIFPEQTEYIRKSSEVKSSQPTQWEPSTELRILPNFVKSPPRLDSSTLDSASHSLTNSPLFLRSADKTYFDWFHGVTPPISERNELSLIGTNSVELLHDFRDHTETRPRSNTIQQLMWLAFDDLRVYSPYAVMRKSNEKNASSVSVSSSKTWAIHRVPFHLQRISS</sequence>
<reference evidence="2 3" key="1">
    <citation type="submission" date="2019-07" db="EMBL/GenBank/DDBJ databases">
        <title>Annotation for the trematode Paragonimus westermani.</title>
        <authorList>
            <person name="Choi Y.-J."/>
        </authorList>
    </citation>
    <scope>NUCLEOTIDE SEQUENCE [LARGE SCALE GENOMIC DNA]</scope>
    <source>
        <strain evidence="2">180907_Pwestermani</strain>
    </source>
</reference>
<proteinExistence type="predicted"/>
<comment type="caution">
    <text evidence="2">The sequence shown here is derived from an EMBL/GenBank/DDBJ whole genome shotgun (WGS) entry which is preliminary data.</text>
</comment>
<dbReference type="EMBL" id="JTDF01005130">
    <property type="protein sequence ID" value="KAF8566415.1"/>
    <property type="molecule type" value="Genomic_DNA"/>
</dbReference>
<feature type="region of interest" description="Disordered" evidence="1">
    <location>
        <begin position="86"/>
        <end position="117"/>
    </location>
</feature>
<gene>
    <name evidence="2" type="ORF">P879_03158</name>
</gene>
<dbReference type="Proteomes" id="UP000699462">
    <property type="component" value="Unassembled WGS sequence"/>
</dbReference>
<dbReference type="AlphaFoldDB" id="A0A8T0DF39"/>
<accession>A0A8T0DF39</accession>
<name>A0A8T0DF39_9TREM</name>
<feature type="non-terminal residue" evidence="2">
    <location>
        <position position="305"/>
    </location>
</feature>
<evidence type="ECO:0000256" key="1">
    <source>
        <dbReference type="SAM" id="MobiDB-lite"/>
    </source>
</evidence>
<protein>
    <submittedName>
        <fullName evidence="2">Uncharacterized protein</fullName>
    </submittedName>
</protein>
<evidence type="ECO:0000313" key="2">
    <source>
        <dbReference type="EMBL" id="KAF8566415.1"/>
    </source>
</evidence>
<keyword evidence="3" id="KW-1185">Reference proteome</keyword>
<evidence type="ECO:0000313" key="3">
    <source>
        <dbReference type="Proteomes" id="UP000699462"/>
    </source>
</evidence>
<organism evidence="2 3">
    <name type="scientific">Paragonimus westermani</name>
    <dbReference type="NCBI Taxonomy" id="34504"/>
    <lineage>
        <taxon>Eukaryota</taxon>
        <taxon>Metazoa</taxon>
        <taxon>Spiralia</taxon>
        <taxon>Lophotrochozoa</taxon>
        <taxon>Platyhelminthes</taxon>
        <taxon>Trematoda</taxon>
        <taxon>Digenea</taxon>
        <taxon>Plagiorchiida</taxon>
        <taxon>Troglotremata</taxon>
        <taxon>Troglotrematidae</taxon>
        <taxon>Paragonimus</taxon>
    </lineage>
</organism>
<feature type="compositionally biased region" description="Basic residues" evidence="1">
    <location>
        <begin position="99"/>
        <end position="109"/>
    </location>
</feature>